<proteinExistence type="predicted"/>
<sequence>MAKLLGSDAARKAMAARYPLGGHGHADSAPPLAVFPLSDDARWSGGQAIGFGLGLLAMRPMVRSK</sequence>
<dbReference type="Proteomes" id="UP001597090">
    <property type="component" value="Unassembled WGS sequence"/>
</dbReference>
<evidence type="ECO:0000313" key="1">
    <source>
        <dbReference type="EMBL" id="MFD0738102.1"/>
    </source>
</evidence>
<name>A0ABW2YI27_9GAMM</name>
<comment type="caution">
    <text evidence="1">The sequence shown here is derived from an EMBL/GenBank/DDBJ whole genome shotgun (WGS) entry which is preliminary data.</text>
</comment>
<dbReference type="RefSeq" id="WP_386811044.1">
    <property type="nucleotide sequence ID" value="NZ_JBHTIH010000002.1"/>
</dbReference>
<reference evidence="2" key="1">
    <citation type="journal article" date="2019" name="Int. J. Syst. Evol. Microbiol.">
        <title>The Global Catalogue of Microorganisms (GCM) 10K type strain sequencing project: providing services to taxonomists for standard genome sequencing and annotation.</title>
        <authorList>
            <consortium name="The Broad Institute Genomics Platform"/>
            <consortium name="The Broad Institute Genome Sequencing Center for Infectious Disease"/>
            <person name="Wu L."/>
            <person name="Ma J."/>
        </authorList>
    </citation>
    <scope>NUCLEOTIDE SEQUENCE [LARGE SCALE GENOMIC DNA]</scope>
    <source>
        <strain evidence="2">CCUG 55491</strain>
    </source>
</reference>
<gene>
    <name evidence="1" type="ORF">ACFQZQ_02195</name>
</gene>
<dbReference type="EMBL" id="JBHTIH010000002">
    <property type="protein sequence ID" value="MFD0738102.1"/>
    <property type="molecule type" value="Genomic_DNA"/>
</dbReference>
<protein>
    <submittedName>
        <fullName evidence="1">Uncharacterized protein</fullName>
    </submittedName>
</protein>
<keyword evidence="2" id="KW-1185">Reference proteome</keyword>
<organism evidence="1 2">
    <name type="scientific">Lysobacter koreensis</name>
    <dbReference type="NCBI Taxonomy" id="266122"/>
    <lineage>
        <taxon>Bacteria</taxon>
        <taxon>Pseudomonadati</taxon>
        <taxon>Pseudomonadota</taxon>
        <taxon>Gammaproteobacteria</taxon>
        <taxon>Lysobacterales</taxon>
        <taxon>Lysobacteraceae</taxon>
        <taxon>Lysobacter</taxon>
    </lineage>
</organism>
<accession>A0ABW2YI27</accession>
<evidence type="ECO:0000313" key="2">
    <source>
        <dbReference type="Proteomes" id="UP001597090"/>
    </source>
</evidence>